<accession>A0A286UKI1</accession>
<gene>
    <name evidence="9" type="ORF">PNOK_0491800</name>
</gene>
<dbReference type="InterPro" id="IPR019368">
    <property type="entry name" value="Ribosomal_mS29"/>
</dbReference>
<dbReference type="InParanoid" id="A0A286UKI1"/>
<keyword evidence="3" id="KW-0809">Transit peptide</keyword>
<evidence type="ECO:0000256" key="5">
    <source>
        <dbReference type="ARBA" id="ARBA00023128"/>
    </source>
</evidence>
<evidence type="ECO:0000313" key="10">
    <source>
        <dbReference type="Proteomes" id="UP000217199"/>
    </source>
</evidence>
<keyword evidence="4" id="KW-0689">Ribosomal protein</keyword>
<protein>
    <recommendedName>
        <fullName evidence="7">Small ribosomal subunit protein mS29</fullName>
    </recommendedName>
</protein>
<dbReference type="PANTHER" id="PTHR12810">
    <property type="entry name" value="MITOCHONDRIAL 28S RIBOSOMAL PROTEIN S29"/>
    <property type="match status" value="1"/>
</dbReference>
<evidence type="ECO:0000256" key="7">
    <source>
        <dbReference type="ARBA" id="ARBA00035140"/>
    </source>
</evidence>
<dbReference type="Gene3D" id="3.40.50.300">
    <property type="entry name" value="P-loop containing nucleotide triphosphate hydrolases"/>
    <property type="match status" value="1"/>
</dbReference>
<organism evidence="9 10">
    <name type="scientific">Pyrrhoderma noxium</name>
    <dbReference type="NCBI Taxonomy" id="2282107"/>
    <lineage>
        <taxon>Eukaryota</taxon>
        <taxon>Fungi</taxon>
        <taxon>Dikarya</taxon>
        <taxon>Basidiomycota</taxon>
        <taxon>Agaricomycotina</taxon>
        <taxon>Agaricomycetes</taxon>
        <taxon>Hymenochaetales</taxon>
        <taxon>Hymenochaetaceae</taxon>
        <taxon>Pyrrhoderma</taxon>
    </lineage>
</organism>
<dbReference type="GO" id="GO:0003735">
    <property type="term" value="F:structural constituent of ribosome"/>
    <property type="evidence" value="ECO:0007669"/>
    <property type="project" value="TreeGrafter"/>
</dbReference>
<evidence type="ECO:0000313" key="9">
    <source>
        <dbReference type="EMBL" id="PAV19984.1"/>
    </source>
</evidence>
<keyword evidence="6" id="KW-0687">Ribonucleoprotein</keyword>
<reference evidence="9 10" key="1">
    <citation type="journal article" date="2017" name="Mol. Ecol.">
        <title>Comparative and population genomic landscape of Phellinus noxius: A hypervariable fungus causing root rot in trees.</title>
        <authorList>
            <person name="Chung C.L."/>
            <person name="Lee T.J."/>
            <person name="Akiba M."/>
            <person name="Lee H.H."/>
            <person name="Kuo T.H."/>
            <person name="Liu D."/>
            <person name="Ke H.M."/>
            <person name="Yokoi T."/>
            <person name="Roa M.B."/>
            <person name="Lu M.J."/>
            <person name="Chang Y.Y."/>
            <person name="Ann P.J."/>
            <person name="Tsai J.N."/>
            <person name="Chen C.Y."/>
            <person name="Tzean S.S."/>
            <person name="Ota Y."/>
            <person name="Hattori T."/>
            <person name="Sahashi N."/>
            <person name="Liou R.F."/>
            <person name="Kikuchi T."/>
            <person name="Tsai I.J."/>
        </authorList>
    </citation>
    <scope>NUCLEOTIDE SEQUENCE [LARGE SCALE GENOMIC DNA]</scope>
    <source>
        <strain evidence="9 10">FFPRI411160</strain>
    </source>
</reference>
<dbReference type="GO" id="GO:0005763">
    <property type="term" value="C:mitochondrial small ribosomal subunit"/>
    <property type="evidence" value="ECO:0007669"/>
    <property type="project" value="TreeGrafter"/>
</dbReference>
<keyword evidence="5" id="KW-0496">Mitochondrion</keyword>
<feature type="region of interest" description="Disordered" evidence="8">
    <location>
        <begin position="36"/>
        <end position="57"/>
    </location>
</feature>
<keyword evidence="10" id="KW-1185">Reference proteome</keyword>
<evidence type="ECO:0000256" key="1">
    <source>
        <dbReference type="ARBA" id="ARBA00004173"/>
    </source>
</evidence>
<sequence>MLSNARKSLLTGASAGAATRSRLAIQTRSASVAANAFKNNGPAKKNQQAKPKRDKITGSFLPLPAKEINPSIVRNENALEGVSHMGKGFNLSNHVGKPVKFPNNELAKAYGLPRNVLVDFRLLSAPCFVTRKVTKELVTQLEDSSKKSSSETRAVLTGPSGCGKSYLMLQAVAHCSVNDWIVLYIPRAHKFVDSSTSYFYDSRTQTYLQPIVSNQILQRLFSVNKPILEKLRVTEEVAFEKRKNVMPGEPLKVLFELASTEMHLAPTILTAVLNEIGKQDKYPVLLAVDELQALYGKTQYRDQHFQHIKTYHLSVPRLLLEYASGRRIFKRGAFIGAVAPSLTHFPIPLELKRQLSPEESSSPYTKTLPGMIEYAKGLKSFKVPEKLEYTEASAIFELWMKDGALHSNPTDELFLAKYAESSGNARDFVHRGLLAAQMS</sequence>
<dbReference type="Proteomes" id="UP000217199">
    <property type="component" value="Unassembled WGS sequence"/>
</dbReference>
<dbReference type="Pfam" id="PF10236">
    <property type="entry name" value="DAP3"/>
    <property type="match status" value="1"/>
</dbReference>
<evidence type="ECO:0000256" key="6">
    <source>
        <dbReference type="ARBA" id="ARBA00023274"/>
    </source>
</evidence>
<dbReference type="EMBL" id="NBII01000004">
    <property type="protein sequence ID" value="PAV19984.1"/>
    <property type="molecule type" value="Genomic_DNA"/>
</dbReference>
<comment type="subcellular location">
    <subcellularLocation>
        <location evidence="1">Mitochondrion</location>
    </subcellularLocation>
</comment>
<dbReference type="FunCoup" id="A0A286UKI1">
    <property type="interactions" value="30"/>
</dbReference>
<dbReference type="SUPFAM" id="SSF52540">
    <property type="entry name" value="P-loop containing nucleoside triphosphate hydrolases"/>
    <property type="match status" value="1"/>
</dbReference>
<dbReference type="PANTHER" id="PTHR12810:SF0">
    <property type="entry name" value="SMALL RIBOSOMAL SUBUNIT PROTEIN MS29"/>
    <property type="match status" value="1"/>
</dbReference>
<comment type="caution">
    <text evidence="9">The sequence shown here is derived from an EMBL/GenBank/DDBJ whole genome shotgun (WGS) entry which is preliminary data.</text>
</comment>
<dbReference type="STRING" id="2282107.A0A286UKI1"/>
<evidence type="ECO:0000256" key="3">
    <source>
        <dbReference type="ARBA" id="ARBA00022946"/>
    </source>
</evidence>
<name>A0A286UKI1_9AGAM</name>
<proteinExistence type="inferred from homology"/>
<comment type="similarity">
    <text evidence="2">Belongs to the mitochondrion-specific ribosomal protein mS29 family.</text>
</comment>
<dbReference type="InterPro" id="IPR027417">
    <property type="entry name" value="P-loop_NTPase"/>
</dbReference>
<evidence type="ECO:0000256" key="8">
    <source>
        <dbReference type="SAM" id="MobiDB-lite"/>
    </source>
</evidence>
<evidence type="ECO:0000256" key="4">
    <source>
        <dbReference type="ARBA" id="ARBA00022980"/>
    </source>
</evidence>
<dbReference type="AlphaFoldDB" id="A0A286UKI1"/>
<evidence type="ECO:0000256" key="2">
    <source>
        <dbReference type="ARBA" id="ARBA00009863"/>
    </source>
</evidence>
<dbReference type="OrthoDB" id="274828at2759"/>